<evidence type="ECO:0000313" key="8">
    <source>
        <dbReference type="EMBL" id="KAK8741761.1"/>
    </source>
</evidence>
<evidence type="ECO:0000256" key="5">
    <source>
        <dbReference type="PROSITE-ProRule" id="PRU00581"/>
    </source>
</evidence>
<evidence type="ECO:0000256" key="4">
    <source>
        <dbReference type="ARBA" id="ARBA00023136"/>
    </source>
</evidence>
<feature type="transmembrane region" description="Helical" evidence="6">
    <location>
        <begin position="137"/>
        <end position="155"/>
    </location>
</feature>
<dbReference type="Proteomes" id="UP001445076">
    <property type="component" value="Unassembled WGS sequence"/>
</dbReference>
<accession>A0AAW0XBN6</accession>
<dbReference type="PANTHER" id="PTHR22776">
    <property type="entry name" value="MARVEL-CONTAINING POTENTIAL LIPID RAFT-ASSOCIATED PROTEIN"/>
    <property type="match status" value="1"/>
</dbReference>
<keyword evidence="2 5" id="KW-0812">Transmembrane</keyword>
<comment type="caution">
    <text evidence="8">The sequence shown here is derived from an EMBL/GenBank/DDBJ whole genome shotgun (WGS) entry which is preliminary data.</text>
</comment>
<sequence>MEGDMVDPGFPVSHTTTTGTTTTTMRVTSNIRFDPSYVNIRNIPGILKCAQLVFNLIGYICAAVSTYNTYSHANWFSFVSMTGFWVTGILLVLYLMHVLERFYMVPWLMLEFGYCALWTFFYLTAASACASWGGVDAAAAAAAFFGYVAMILYGIDAFFKFKAWRNGDLAQGERQVQVADPGMPSPGAY</sequence>
<protein>
    <recommendedName>
        <fullName evidence="7">MARVEL domain-containing protein</fullName>
    </recommendedName>
</protein>
<comment type="subcellular location">
    <subcellularLocation>
        <location evidence="1">Membrane</location>
        <topology evidence="1">Multi-pass membrane protein</topology>
    </subcellularLocation>
</comment>
<name>A0AAW0XBN6_CHEQU</name>
<feature type="transmembrane region" description="Helical" evidence="6">
    <location>
        <begin position="107"/>
        <end position="125"/>
    </location>
</feature>
<reference evidence="8 9" key="1">
    <citation type="journal article" date="2024" name="BMC Genomics">
        <title>Genome assembly of redclaw crayfish (Cherax quadricarinatus) provides insights into its immune adaptation and hypoxia tolerance.</title>
        <authorList>
            <person name="Liu Z."/>
            <person name="Zheng J."/>
            <person name="Li H."/>
            <person name="Fang K."/>
            <person name="Wang S."/>
            <person name="He J."/>
            <person name="Zhou D."/>
            <person name="Weng S."/>
            <person name="Chi M."/>
            <person name="Gu Z."/>
            <person name="He J."/>
            <person name="Li F."/>
            <person name="Wang M."/>
        </authorList>
    </citation>
    <scope>NUCLEOTIDE SEQUENCE [LARGE SCALE GENOMIC DNA]</scope>
    <source>
        <strain evidence="8">ZL_2023a</strain>
    </source>
</reference>
<dbReference type="GO" id="GO:0016020">
    <property type="term" value="C:membrane"/>
    <property type="evidence" value="ECO:0007669"/>
    <property type="project" value="UniProtKB-SubCell"/>
</dbReference>
<dbReference type="InterPro" id="IPR050578">
    <property type="entry name" value="MARVEL-CKLF_proteins"/>
</dbReference>
<gene>
    <name evidence="8" type="ORF">OTU49_002381</name>
</gene>
<evidence type="ECO:0000313" key="9">
    <source>
        <dbReference type="Proteomes" id="UP001445076"/>
    </source>
</evidence>
<keyword evidence="4 5" id="KW-0472">Membrane</keyword>
<evidence type="ECO:0000256" key="6">
    <source>
        <dbReference type="SAM" id="Phobius"/>
    </source>
</evidence>
<proteinExistence type="predicted"/>
<evidence type="ECO:0000256" key="2">
    <source>
        <dbReference type="ARBA" id="ARBA00022692"/>
    </source>
</evidence>
<dbReference type="PANTHER" id="PTHR22776:SF49">
    <property type="entry name" value="MARVEL DOMAIN-CONTAINING PROTEIN"/>
    <property type="match status" value="1"/>
</dbReference>
<keyword evidence="3 6" id="KW-1133">Transmembrane helix</keyword>
<organism evidence="8 9">
    <name type="scientific">Cherax quadricarinatus</name>
    <name type="common">Australian red claw crayfish</name>
    <dbReference type="NCBI Taxonomy" id="27406"/>
    <lineage>
        <taxon>Eukaryota</taxon>
        <taxon>Metazoa</taxon>
        <taxon>Ecdysozoa</taxon>
        <taxon>Arthropoda</taxon>
        <taxon>Crustacea</taxon>
        <taxon>Multicrustacea</taxon>
        <taxon>Malacostraca</taxon>
        <taxon>Eumalacostraca</taxon>
        <taxon>Eucarida</taxon>
        <taxon>Decapoda</taxon>
        <taxon>Pleocyemata</taxon>
        <taxon>Astacidea</taxon>
        <taxon>Parastacoidea</taxon>
        <taxon>Parastacidae</taxon>
        <taxon>Cherax</taxon>
    </lineage>
</organism>
<evidence type="ECO:0000259" key="7">
    <source>
        <dbReference type="PROSITE" id="PS51225"/>
    </source>
</evidence>
<evidence type="ECO:0000256" key="1">
    <source>
        <dbReference type="ARBA" id="ARBA00004141"/>
    </source>
</evidence>
<dbReference type="InterPro" id="IPR008253">
    <property type="entry name" value="Marvel"/>
</dbReference>
<feature type="domain" description="MARVEL" evidence="7">
    <location>
        <begin position="39"/>
        <end position="165"/>
    </location>
</feature>
<dbReference type="EMBL" id="JARKIK010000030">
    <property type="protein sequence ID" value="KAK8741761.1"/>
    <property type="molecule type" value="Genomic_DNA"/>
</dbReference>
<feature type="transmembrane region" description="Helical" evidence="6">
    <location>
        <begin position="73"/>
        <end position="95"/>
    </location>
</feature>
<dbReference type="Pfam" id="PF01284">
    <property type="entry name" value="MARVEL"/>
    <property type="match status" value="1"/>
</dbReference>
<dbReference type="AlphaFoldDB" id="A0AAW0XBN6"/>
<keyword evidence="9" id="KW-1185">Reference proteome</keyword>
<dbReference type="PROSITE" id="PS51225">
    <property type="entry name" value="MARVEL"/>
    <property type="match status" value="1"/>
</dbReference>
<evidence type="ECO:0000256" key="3">
    <source>
        <dbReference type="ARBA" id="ARBA00022989"/>
    </source>
</evidence>